<feature type="compositionally biased region" description="Low complexity" evidence="1">
    <location>
        <begin position="41"/>
        <end position="62"/>
    </location>
</feature>
<feature type="region of interest" description="Disordered" evidence="1">
    <location>
        <begin position="28"/>
        <end position="77"/>
    </location>
</feature>
<protein>
    <recommendedName>
        <fullName evidence="4">Lipoprotein</fullName>
    </recommendedName>
</protein>
<dbReference type="PROSITE" id="PS51257">
    <property type="entry name" value="PROKAR_LIPOPROTEIN"/>
    <property type="match status" value="1"/>
</dbReference>
<dbReference type="RefSeq" id="WP_300953337.1">
    <property type="nucleotide sequence ID" value="NZ_JAUHJQ010000006.1"/>
</dbReference>
<organism evidence="2 3">
    <name type="scientific">Nocardioides oceani</name>
    <dbReference type="NCBI Taxonomy" id="3058369"/>
    <lineage>
        <taxon>Bacteria</taxon>
        <taxon>Bacillati</taxon>
        <taxon>Actinomycetota</taxon>
        <taxon>Actinomycetes</taxon>
        <taxon>Propionibacteriales</taxon>
        <taxon>Nocardioidaceae</taxon>
        <taxon>Nocardioides</taxon>
    </lineage>
</organism>
<proteinExistence type="predicted"/>
<name>A0ABT8FHU2_9ACTN</name>
<gene>
    <name evidence="2" type="ORF">QWY28_14840</name>
</gene>
<dbReference type="Proteomes" id="UP001168620">
    <property type="component" value="Unassembled WGS sequence"/>
</dbReference>
<evidence type="ECO:0008006" key="4">
    <source>
        <dbReference type="Google" id="ProtNLM"/>
    </source>
</evidence>
<sequence>MRRTGRTERTRRAVVGLAVAVVVLAGCGGGGDEPRPAADGSAPASEQPEPPEQSEQSEQSEPPAEEEPLPCVPGVEPFTGPAADRFGAESVMAAYCTLAELSLEHAFTDLIVPAQGRSARAYAGPRPVLTPAARARWDADVAAYLRAGDGAAHDRIDALVLTDVVDVPKGFRLADDPPPAIGDEVGARAVASVVGERLRLAVPVRTGIVLERRGDDSGRHLLLPVTKRLSVDLERTGSGRWLVADWSARWSRGRVQLVFG</sequence>
<accession>A0ABT8FHU2</accession>
<keyword evidence="3" id="KW-1185">Reference proteome</keyword>
<comment type="caution">
    <text evidence="2">The sequence shown here is derived from an EMBL/GenBank/DDBJ whole genome shotgun (WGS) entry which is preliminary data.</text>
</comment>
<reference evidence="2" key="1">
    <citation type="submission" date="2023-06" db="EMBL/GenBank/DDBJ databases">
        <title>Draft genome sequence of Nocardioides sp. SOB77.</title>
        <authorList>
            <person name="Zhang G."/>
        </authorList>
    </citation>
    <scope>NUCLEOTIDE SEQUENCE</scope>
    <source>
        <strain evidence="2">SOB77</strain>
    </source>
</reference>
<evidence type="ECO:0000313" key="2">
    <source>
        <dbReference type="EMBL" id="MDN4174238.1"/>
    </source>
</evidence>
<evidence type="ECO:0000313" key="3">
    <source>
        <dbReference type="Proteomes" id="UP001168620"/>
    </source>
</evidence>
<evidence type="ECO:0000256" key="1">
    <source>
        <dbReference type="SAM" id="MobiDB-lite"/>
    </source>
</evidence>
<dbReference type="EMBL" id="JAUHJQ010000006">
    <property type="protein sequence ID" value="MDN4174238.1"/>
    <property type="molecule type" value="Genomic_DNA"/>
</dbReference>